<feature type="region of interest" description="Disordered" evidence="1">
    <location>
        <begin position="1"/>
        <end position="23"/>
    </location>
</feature>
<keyword evidence="2" id="KW-1185">Reference proteome</keyword>
<organism evidence="2 3">
    <name type="scientific">Romanomermis culicivorax</name>
    <name type="common">Nematode worm</name>
    <dbReference type="NCBI Taxonomy" id="13658"/>
    <lineage>
        <taxon>Eukaryota</taxon>
        <taxon>Metazoa</taxon>
        <taxon>Ecdysozoa</taxon>
        <taxon>Nematoda</taxon>
        <taxon>Enoplea</taxon>
        <taxon>Dorylaimia</taxon>
        <taxon>Mermithida</taxon>
        <taxon>Mermithoidea</taxon>
        <taxon>Mermithidae</taxon>
        <taxon>Romanomermis</taxon>
    </lineage>
</organism>
<name>A0A915K4L7_ROMCU</name>
<protein>
    <submittedName>
        <fullName evidence="3">Uncharacterized protein</fullName>
    </submittedName>
</protein>
<evidence type="ECO:0000313" key="3">
    <source>
        <dbReference type="WBParaSite" id="nRc.2.0.1.t33149-RA"/>
    </source>
</evidence>
<dbReference type="Proteomes" id="UP000887565">
    <property type="component" value="Unplaced"/>
</dbReference>
<evidence type="ECO:0000256" key="1">
    <source>
        <dbReference type="SAM" id="MobiDB-lite"/>
    </source>
</evidence>
<sequence length="46" mass="4957">MEVPGQWMAVAGPQRPASAGNPQYIPRLKRDIAIGQPGCNHSGQRD</sequence>
<evidence type="ECO:0000313" key="2">
    <source>
        <dbReference type="Proteomes" id="UP000887565"/>
    </source>
</evidence>
<dbReference type="AlphaFoldDB" id="A0A915K4L7"/>
<accession>A0A915K4L7</accession>
<dbReference type="WBParaSite" id="nRc.2.0.1.t33149-RA">
    <property type="protein sequence ID" value="nRc.2.0.1.t33149-RA"/>
    <property type="gene ID" value="nRc.2.0.1.g33149"/>
</dbReference>
<proteinExistence type="predicted"/>
<reference evidence="3" key="1">
    <citation type="submission" date="2022-11" db="UniProtKB">
        <authorList>
            <consortium name="WormBaseParasite"/>
        </authorList>
    </citation>
    <scope>IDENTIFICATION</scope>
</reference>